<dbReference type="InterPro" id="IPR040683">
    <property type="entry name" value="CshA_NR2"/>
</dbReference>
<protein>
    <submittedName>
        <fullName evidence="7">Uncharacterized protein</fullName>
    </submittedName>
</protein>
<evidence type="ECO:0000313" key="8">
    <source>
        <dbReference type="Proteomes" id="UP000280935"/>
    </source>
</evidence>
<evidence type="ECO:0000259" key="5">
    <source>
        <dbReference type="Pfam" id="PF20009"/>
    </source>
</evidence>
<dbReference type="Gene3D" id="2.60.40.10">
    <property type="entry name" value="Immunoglobulins"/>
    <property type="match status" value="2"/>
</dbReference>
<proteinExistence type="predicted"/>
<evidence type="ECO:0000259" key="6">
    <source>
        <dbReference type="Pfam" id="PF25549"/>
    </source>
</evidence>
<dbReference type="Pfam" id="PF25549">
    <property type="entry name" value="DUF7927"/>
    <property type="match status" value="1"/>
</dbReference>
<dbReference type="InterPro" id="IPR013783">
    <property type="entry name" value="Ig-like_fold"/>
</dbReference>
<dbReference type="InterPro" id="IPR041033">
    <property type="entry name" value="SpaA_PFL_dom_1"/>
</dbReference>
<name>A0A3P1X352_9ACTN</name>
<gene>
    <name evidence="7" type="ORF">EII35_02000</name>
</gene>
<feature type="region of interest" description="Disordered" evidence="1">
    <location>
        <begin position="162"/>
        <end position="191"/>
    </location>
</feature>
<dbReference type="Proteomes" id="UP000280935">
    <property type="component" value="Unassembled WGS sequence"/>
</dbReference>
<keyword evidence="2" id="KW-0812">Transmembrane</keyword>
<organism evidence="7 8">
    <name type="scientific">Arachnia propionica</name>
    <dbReference type="NCBI Taxonomy" id="1750"/>
    <lineage>
        <taxon>Bacteria</taxon>
        <taxon>Bacillati</taxon>
        <taxon>Actinomycetota</taxon>
        <taxon>Actinomycetes</taxon>
        <taxon>Propionibacteriales</taxon>
        <taxon>Propionibacteriaceae</taxon>
        <taxon>Arachnia</taxon>
    </lineage>
</organism>
<dbReference type="InterPro" id="IPR057687">
    <property type="entry name" value="DUF7927"/>
</dbReference>
<accession>A0A3P1X352</accession>
<dbReference type="InterPro" id="IPR045474">
    <property type="entry name" value="GEVED"/>
</dbReference>
<comment type="caution">
    <text evidence="7">The sequence shown here is derived from an EMBL/GenBank/DDBJ whole genome shotgun (WGS) entry which is preliminary data.</text>
</comment>
<feature type="domain" description="GEVED" evidence="5">
    <location>
        <begin position="208"/>
        <end position="290"/>
    </location>
</feature>
<keyword evidence="2" id="KW-1133">Transmembrane helix</keyword>
<dbReference type="EMBL" id="RQYT01000002">
    <property type="protein sequence ID" value="RRD51193.1"/>
    <property type="molecule type" value="Genomic_DNA"/>
</dbReference>
<dbReference type="Pfam" id="PF18651">
    <property type="entry name" value="CshA_NR2"/>
    <property type="match status" value="1"/>
</dbReference>
<evidence type="ECO:0000313" key="7">
    <source>
        <dbReference type="EMBL" id="RRD51193.1"/>
    </source>
</evidence>
<dbReference type="OrthoDB" id="134475at2"/>
<dbReference type="AlphaFoldDB" id="A0A3P1X352"/>
<evidence type="ECO:0000256" key="2">
    <source>
        <dbReference type="SAM" id="Phobius"/>
    </source>
</evidence>
<dbReference type="Pfam" id="PF20009">
    <property type="entry name" value="GEVED"/>
    <property type="match status" value="1"/>
</dbReference>
<dbReference type="GO" id="GO:0005975">
    <property type="term" value="P:carbohydrate metabolic process"/>
    <property type="evidence" value="ECO:0007669"/>
    <property type="project" value="UniProtKB-ARBA"/>
</dbReference>
<feature type="domain" description="DUF7927" evidence="6">
    <location>
        <begin position="299"/>
        <end position="429"/>
    </location>
</feature>
<dbReference type="Pfam" id="PF17802">
    <property type="entry name" value="SpaA"/>
    <property type="match status" value="1"/>
</dbReference>
<feature type="compositionally biased region" description="Polar residues" evidence="1">
    <location>
        <begin position="163"/>
        <end position="175"/>
    </location>
</feature>
<evidence type="ECO:0000259" key="3">
    <source>
        <dbReference type="Pfam" id="PF17802"/>
    </source>
</evidence>
<evidence type="ECO:0000259" key="4">
    <source>
        <dbReference type="Pfam" id="PF18651"/>
    </source>
</evidence>
<keyword evidence="2" id="KW-0472">Membrane</keyword>
<evidence type="ECO:0000256" key="1">
    <source>
        <dbReference type="SAM" id="MobiDB-lite"/>
    </source>
</evidence>
<feature type="domain" description="SpaA-like prealbumin fold" evidence="3">
    <location>
        <begin position="657"/>
        <end position="751"/>
    </location>
</feature>
<sequence>MAVPLDGLVFADAESSNRAGARVGSVQAEAAPATDWYIIDRHRDSNCTQHTIAVLEAARGVERLRLEPSNSACASGPMAVGFMKIPPQNGVTSAVISVQGEGTSAVAIGVVQNLDFGDAPASYGTAAALYQPTWSGPALTRGSTNAFTTSMAEMAAPPIMLGSSITPDLAPSQNPDGGDDGFEQHNPRPVTPGLPVVENVLCAGTGFVRGWIDWNSNGTFDAGEASDIASCSGGKIDLRWTVPEDAVSAYEGNSRPGGPATSHLRLRAAATAQELTSPVGFTATGEVEDHPYALMLAELRVGKSSDALEGQKFSGDVVTYRVEGTNISFDPFVDSYKAHVFDDLSGVIDDADFLAGSLTTTVDGGRATDPAQYDPATRIISWHGTLPARGAVVITYQMRLRHDGDRRLGNIAWGQHGGTGDPQAGVDCMPRSASGWDEDAEVPCAREDHRLMSLVKNVQSQYDDEPDSADSWNLTATGDFGGETNDTTRTVPGATAVGARNTFIIPATGGFTFSEQAVPGKGVGYRLSATQWDENTGVVTYTNVDSPAGVTWSKTDPVTGVVLGGSRWRLTGGRDQQVLDIEDCVGPSPSSCLNHDLDHREGYFQLGSVAWGRHELVETTAPQGYRPLTVPRQVTLTADAAVGPLDLGPITNERLPGSLVWRKIDADTGEPLAGAHFELRGPGGQTHGVEDCVADDASACAGSDKDPSAGGFRVDGLAWGTWNLRETRAPLGYLVSTREESVDIDAAHLNHTIDAAFSNMKAPVPVLPLTGGTAADTYLIGGGIFLGIAAALLTSRWRGFPRRSSHTVKGKP</sequence>
<feature type="domain" description="Surface adhesin CshA non-repetitive" evidence="4">
    <location>
        <begin position="3"/>
        <end position="111"/>
    </location>
</feature>
<reference evidence="7 8" key="1">
    <citation type="submission" date="2018-11" db="EMBL/GenBank/DDBJ databases">
        <title>Genomes From Bacteria Associated with the Canine Oral Cavity: a Test Case for Automated Genome-Based Taxonomic Assignment.</title>
        <authorList>
            <person name="Coil D.A."/>
            <person name="Jospin G."/>
            <person name="Darling A.E."/>
            <person name="Wallis C."/>
            <person name="Davis I.J."/>
            <person name="Harris S."/>
            <person name="Eisen J.A."/>
            <person name="Holcombe L.J."/>
            <person name="O'Flynn C."/>
        </authorList>
    </citation>
    <scope>NUCLEOTIDE SEQUENCE [LARGE SCALE GENOMIC DNA]</scope>
    <source>
        <strain evidence="7 8">OH2822_COT-296</strain>
    </source>
</reference>
<feature type="transmembrane region" description="Helical" evidence="2">
    <location>
        <begin position="777"/>
        <end position="795"/>
    </location>
</feature>